<feature type="compositionally biased region" description="Pro residues" evidence="3">
    <location>
        <begin position="295"/>
        <end position="304"/>
    </location>
</feature>
<evidence type="ECO:0000313" key="7">
    <source>
        <dbReference type="Proteomes" id="UP000199529"/>
    </source>
</evidence>
<gene>
    <name evidence="6" type="ORF">SAMN05216215_107712</name>
</gene>
<dbReference type="PROSITE" id="PS00134">
    <property type="entry name" value="TRYPSIN_HIS"/>
    <property type="match status" value="1"/>
</dbReference>
<dbReference type="CDD" id="cd00190">
    <property type="entry name" value="Tryp_SPc"/>
    <property type="match status" value="1"/>
</dbReference>
<dbReference type="Proteomes" id="UP000199529">
    <property type="component" value="Unassembled WGS sequence"/>
</dbReference>
<dbReference type="EMBL" id="FNOK01000077">
    <property type="protein sequence ID" value="SDZ46806.1"/>
    <property type="molecule type" value="Genomic_DNA"/>
</dbReference>
<dbReference type="PROSITE" id="PS50240">
    <property type="entry name" value="TRYPSIN_DOM"/>
    <property type="match status" value="1"/>
</dbReference>
<dbReference type="STRING" id="418495.SAMN05216215_107712"/>
<dbReference type="Pfam" id="PF00089">
    <property type="entry name" value="Trypsin"/>
    <property type="match status" value="1"/>
</dbReference>
<evidence type="ECO:0000259" key="5">
    <source>
        <dbReference type="PROSITE" id="PS50240"/>
    </source>
</evidence>
<proteinExistence type="inferred from homology"/>
<feature type="domain" description="Peptidase S1" evidence="5">
    <location>
        <begin position="34"/>
        <end position="264"/>
    </location>
</feature>
<feature type="region of interest" description="Disordered" evidence="3">
    <location>
        <begin position="261"/>
        <end position="304"/>
    </location>
</feature>
<dbReference type="InterPro" id="IPR050430">
    <property type="entry name" value="Peptidase_S1"/>
</dbReference>
<evidence type="ECO:0000313" key="6">
    <source>
        <dbReference type="EMBL" id="SDZ46806.1"/>
    </source>
</evidence>
<dbReference type="SUPFAM" id="SSF50494">
    <property type="entry name" value="Trypsin-like serine proteases"/>
    <property type="match status" value="1"/>
</dbReference>
<keyword evidence="2" id="KW-1015">Disulfide bond</keyword>
<dbReference type="InterPro" id="IPR009003">
    <property type="entry name" value="Peptidase_S1_PA"/>
</dbReference>
<keyword evidence="4" id="KW-0732">Signal</keyword>
<dbReference type="AlphaFoldDB" id="A0A1H3T9A0"/>
<dbReference type="OrthoDB" id="3657335at2"/>
<dbReference type="GO" id="GO:0006508">
    <property type="term" value="P:proteolysis"/>
    <property type="evidence" value="ECO:0007669"/>
    <property type="project" value="InterPro"/>
</dbReference>
<evidence type="ECO:0000256" key="2">
    <source>
        <dbReference type="ARBA" id="ARBA00023157"/>
    </source>
</evidence>
<feature type="signal peptide" evidence="4">
    <location>
        <begin position="1"/>
        <end position="30"/>
    </location>
</feature>
<dbReference type="PANTHER" id="PTHR24276">
    <property type="entry name" value="POLYSERASE-RELATED"/>
    <property type="match status" value="1"/>
</dbReference>
<feature type="chain" id="PRO_5011776709" evidence="4">
    <location>
        <begin position="31"/>
        <end position="304"/>
    </location>
</feature>
<dbReference type="SMART" id="SM00020">
    <property type="entry name" value="Tryp_SPc"/>
    <property type="match status" value="1"/>
</dbReference>
<dbReference type="InterPro" id="IPR001254">
    <property type="entry name" value="Trypsin_dom"/>
</dbReference>
<organism evidence="6 7">
    <name type="scientific">Saccharopolyspora shandongensis</name>
    <dbReference type="NCBI Taxonomy" id="418495"/>
    <lineage>
        <taxon>Bacteria</taxon>
        <taxon>Bacillati</taxon>
        <taxon>Actinomycetota</taxon>
        <taxon>Actinomycetes</taxon>
        <taxon>Pseudonocardiales</taxon>
        <taxon>Pseudonocardiaceae</taxon>
        <taxon>Saccharopolyspora</taxon>
    </lineage>
</organism>
<protein>
    <submittedName>
        <fullName evidence="6">Trypsin</fullName>
    </submittedName>
</protein>
<accession>A0A1H3T9A0</accession>
<name>A0A1H3T9A0_9PSEU</name>
<dbReference type="SMR" id="A0A1H3T9A0"/>
<keyword evidence="7" id="KW-1185">Reference proteome</keyword>
<comment type="similarity">
    <text evidence="1">Belongs to the peptidase S1 family.</text>
</comment>
<reference evidence="7" key="1">
    <citation type="submission" date="2016-10" db="EMBL/GenBank/DDBJ databases">
        <authorList>
            <person name="Varghese N."/>
            <person name="Submissions S."/>
        </authorList>
    </citation>
    <scope>NUCLEOTIDE SEQUENCE [LARGE SCALE GENOMIC DNA]</scope>
    <source>
        <strain evidence="7">CGMCC 4.3530</strain>
    </source>
</reference>
<dbReference type="Gene3D" id="2.40.10.10">
    <property type="entry name" value="Trypsin-like serine proteases"/>
    <property type="match status" value="1"/>
</dbReference>
<evidence type="ECO:0000256" key="1">
    <source>
        <dbReference type="ARBA" id="ARBA00007664"/>
    </source>
</evidence>
<evidence type="ECO:0000256" key="4">
    <source>
        <dbReference type="SAM" id="SignalP"/>
    </source>
</evidence>
<evidence type="ECO:0000256" key="3">
    <source>
        <dbReference type="SAM" id="MobiDB-lite"/>
    </source>
</evidence>
<sequence length="304" mass="31394">MPRGSLVRGVLAVAVTIMASLALAATSATAAPLVIGGSQATKTYSFMASMQSTDGQHHCGASLIDKQWLVTAAHCVDGKKPEDIQYRIGTTDRTSGGDVVKPDKFVAHPKSKQKQAGSDVSTGYDLALVHLSRPVQEQPIKIATTSPEDGTALQLLGWGQTCGTPKCGEPPVKLKELDTKTLAPTSCSSSQDGFDSARELCIDNKAGTVNACYGDSGGPAVVQDGSDLVLVGATSRGMAENCAEKPGIYSNVVAHADWINQTMSSGGSGGSDDSSEQPGKSSGGHPDMPSGKKPSFPPGTPRHR</sequence>
<dbReference type="InterPro" id="IPR001314">
    <property type="entry name" value="Peptidase_S1A"/>
</dbReference>
<dbReference type="PANTHER" id="PTHR24276:SF91">
    <property type="entry name" value="AT26814P-RELATED"/>
    <property type="match status" value="1"/>
</dbReference>
<dbReference type="GO" id="GO:0004252">
    <property type="term" value="F:serine-type endopeptidase activity"/>
    <property type="evidence" value="ECO:0007669"/>
    <property type="project" value="InterPro"/>
</dbReference>
<dbReference type="PRINTS" id="PR00722">
    <property type="entry name" value="CHYMOTRYPSIN"/>
</dbReference>
<dbReference type="InterPro" id="IPR043504">
    <property type="entry name" value="Peptidase_S1_PA_chymotrypsin"/>
</dbReference>
<dbReference type="InterPro" id="IPR018114">
    <property type="entry name" value="TRYPSIN_HIS"/>
</dbReference>
<dbReference type="RefSeq" id="WP_093277741.1">
    <property type="nucleotide sequence ID" value="NZ_FNOK01000077.1"/>
</dbReference>